<protein>
    <submittedName>
        <fullName evidence="8">Flagellar assembly protein FliH</fullName>
    </submittedName>
</protein>
<keyword evidence="5" id="KW-0653">Protein transport</keyword>
<feature type="domain" description="Flagellar assembly protein FliH/Type III secretion system HrpE" evidence="7">
    <location>
        <begin position="96"/>
        <end position="215"/>
    </location>
</feature>
<comment type="caution">
    <text evidence="8">The sequence shown here is derived from an EMBL/GenBank/DDBJ whole genome shotgun (WGS) entry which is preliminary data.</text>
</comment>
<evidence type="ECO:0000256" key="1">
    <source>
        <dbReference type="ARBA" id="ARBA00003041"/>
    </source>
</evidence>
<accession>A0ABS7UAB1</accession>
<dbReference type="Pfam" id="PF02108">
    <property type="entry name" value="FliH"/>
    <property type="match status" value="1"/>
</dbReference>
<gene>
    <name evidence="8" type="ORF">K8U61_06545</name>
</gene>
<keyword evidence="8" id="KW-0282">Flagellum</keyword>
<proteinExistence type="inferred from homology"/>
<dbReference type="InterPro" id="IPR051472">
    <property type="entry name" value="T3SS_Stator/FliH"/>
</dbReference>
<name>A0ABS7UAB1_9ACTN</name>
<dbReference type="PANTHER" id="PTHR34982:SF1">
    <property type="entry name" value="FLAGELLAR ASSEMBLY PROTEIN FLIH"/>
    <property type="match status" value="1"/>
</dbReference>
<comment type="function">
    <text evidence="1">Needed for flagellar regrowth and assembly.</text>
</comment>
<dbReference type="Proteomes" id="UP000780875">
    <property type="component" value="Unassembled WGS sequence"/>
</dbReference>
<keyword evidence="8" id="KW-0969">Cilium</keyword>
<comment type="similarity">
    <text evidence="2">Belongs to the FliH family.</text>
</comment>
<evidence type="ECO:0000256" key="2">
    <source>
        <dbReference type="ARBA" id="ARBA00006602"/>
    </source>
</evidence>
<evidence type="ECO:0000256" key="4">
    <source>
        <dbReference type="ARBA" id="ARBA00022795"/>
    </source>
</evidence>
<reference evidence="8 9" key="1">
    <citation type="submission" date="2021-09" db="EMBL/GenBank/DDBJ databases">
        <title>Whole genome sequence of Nocardioides sp. GBK3QG-3.</title>
        <authorList>
            <person name="Tuo L."/>
        </authorList>
    </citation>
    <scope>NUCLEOTIDE SEQUENCE [LARGE SCALE GENOMIC DNA]</scope>
    <source>
        <strain evidence="8 9">GBK3QG-3</strain>
    </source>
</reference>
<keyword evidence="3" id="KW-0813">Transport</keyword>
<evidence type="ECO:0000259" key="7">
    <source>
        <dbReference type="Pfam" id="PF02108"/>
    </source>
</evidence>
<organism evidence="8 9">
    <name type="scientific">Nocardioides mangrovi</name>
    <dbReference type="NCBI Taxonomy" id="2874580"/>
    <lineage>
        <taxon>Bacteria</taxon>
        <taxon>Bacillati</taxon>
        <taxon>Actinomycetota</taxon>
        <taxon>Actinomycetes</taxon>
        <taxon>Propionibacteriales</taxon>
        <taxon>Nocardioidaceae</taxon>
        <taxon>Nocardioides</taxon>
    </lineage>
</organism>
<keyword evidence="8" id="KW-0966">Cell projection</keyword>
<evidence type="ECO:0000313" key="9">
    <source>
        <dbReference type="Proteomes" id="UP000780875"/>
    </source>
</evidence>
<keyword evidence="4" id="KW-1005">Bacterial flagellum biogenesis</keyword>
<dbReference type="EMBL" id="JAIQZJ010000002">
    <property type="protein sequence ID" value="MBZ5737812.1"/>
    <property type="molecule type" value="Genomic_DNA"/>
</dbReference>
<dbReference type="RefSeq" id="WP_224122186.1">
    <property type="nucleotide sequence ID" value="NZ_JAIQZJ010000002.1"/>
</dbReference>
<dbReference type="PANTHER" id="PTHR34982">
    <property type="entry name" value="YOP PROTEINS TRANSLOCATION PROTEIN L"/>
    <property type="match status" value="1"/>
</dbReference>
<evidence type="ECO:0000313" key="8">
    <source>
        <dbReference type="EMBL" id="MBZ5737812.1"/>
    </source>
</evidence>
<keyword evidence="6" id="KW-1006">Bacterial flagellum protein export</keyword>
<evidence type="ECO:0000256" key="3">
    <source>
        <dbReference type="ARBA" id="ARBA00022448"/>
    </source>
</evidence>
<sequence>MSEAQQVTWRTPERPDLRTGVWTRLGDHRVLGDGATEAVLGSLAERTREAARAQGYAVGWSEGHQSGLRRAADEAEVAREEAARREERREAEHAAAIAALARAAAELTRASAQVAAQIADQATDLALELTRELVGHELTVSADPGAGVVARVLSVLPRDPSTVVRLHPTIAGAVASELAEHGASVVPDPTLERHDAVVETAETAVDLRLGTALDRLREALS</sequence>
<evidence type="ECO:0000256" key="6">
    <source>
        <dbReference type="ARBA" id="ARBA00023225"/>
    </source>
</evidence>
<dbReference type="InterPro" id="IPR018035">
    <property type="entry name" value="Flagellar_FliH/T3SS_HrpE"/>
</dbReference>
<evidence type="ECO:0000256" key="5">
    <source>
        <dbReference type="ARBA" id="ARBA00022927"/>
    </source>
</evidence>
<keyword evidence="9" id="KW-1185">Reference proteome</keyword>